<dbReference type="RefSeq" id="WP_317488616.1">
    <property type="nucleotide sequence ID" value="NZ_CP136051.1"/>
</dbReference>
<evidence type="ECO:0000256" key="1">
    <source>
        <dbReference type="SAM" id="Phobius"/>
    </source>
</evidence>
<reference evidence="2 3" key="1">
    <citation type="journal article" date="2023" name="Microbiol. Resour. Announc.">
        <title>Complete Genome Sequence of Imperialibacter roseus strain P4T.</title>
        <authorList>
            <person name="Tizabi D.R."/>
            <person name="Bachvaroff T."/>
            <person name="Hill R.T."/>
        </authorList>
    </citation>
    <scope>NUCLEOTIDE SEQUENCE [LARGE SCALE GENOMIC DNA]</scope>
    <source>
        <strain evidence="2 3">P4T</strain>
    </source>
</reference>
<keyword evidence="1" id="KW-0812">Transmembrane</keyword>
<gene>
    <name evidence="2" type="ORF">RT717_22590</name>
</gene>
<feature type="transmembrane region" description="Helical" evidence="1">
    <location>
        <begin position="27"/>
        <end position="46"/>
    </location>
</feature>
<keyword evidence="3" id="KW-1185">Reference proteome</keyword>
<organism evidence="2 3">
    <name type="scientific">Imperialibacter roseus</name>
    <dbReference type="NCBI Taxonomy" id="1324217"/>
    <lineage>
        <taxon>Bacteria</taxon>
        <taxon>Pseudomonadati</taxon>
        <taxon>Bacteroidota</taxon>
        <taxon>Cytophagia</taxon>
        <taxon>Cytophagales</taxon>
        <taxon>Flammeovirgaceae</taxon>
        <taxon>Imperialibacter</taxon>
    </lineage>
</organism>
<name>A0ABZ0ILG7_9BACT</name>
<dbReference type="SUPFAM" id="SSF56059">
    <property type="entry name" value="Glutathione synthetase ATP-binding domain-like"/>
    <property type="match status" value="1"/>
</dbReference>
<proteinExistence type="predicted"/>
<dbReference type="EMBL" id="CP136051">
    <property type="protein sequence ID" value="WOK05867.1"/>
    <property type="molecule type" value="Genomic_DNA"/>
</dbReference>
<evidence type="ECO:0000313" key="3">
    <source>
        <dbReference type="Proteomes" id="UP001302349"/>
    </source>
</evidence>
<keyword evidence="1" id="KW-1133">Transmembrane helix</keyword>
<keyword evidence="1" id="KW-0472">Membrane</keyword>
<evidence type="ECO:0008006" key="4">
    <source>
        <dbReference type="Google" id="ProtNLM"/>
    </source>
</evidence>
<dbReference type="Proteomes" id="UP001302349">
    <property type="component" value="Chromosome"/>
</dbReference>
<accession>A0ABZ0ILG7</accession>
<sequence>MRQSSWQLFKRKLFEVTFFMKLFHWEFWPFNVVYFPVFVYYAFLAVRARSVFFFSAANPTIEFGGMLGESKGDIFNLIPEKYIPTTKCFPPSSSATDITSWMEATRLTYPILLKPDIGERGWMVKKIDSLADIEQYLRSVKVDFLAQAYVPYPIELGLFYYRFPGAKKGRISSITRKGLMAVTGDGKTTVRSLLKSNLRARLYINDFEEKYPEKMNSVPGKGETIEVEPIGNHCRGTTFLDDTGKVTEKMEAQFDQIADAISGFHFGRFDLRCQSYDELEKGINFKILELNGAGAEPGHIYHPGRSIWKGYRDILHHLNVLCNIAIQNHRLGEPYTSFKEGLRFIKKVKAYNRLKESE</sequence>
<protein>
    <recommendedName>
        <fullName evidence="4">ATP-grasp domain-containing protein</fullName>
    </recommendedName>
</protein>
<evidence type="ECO:0000313" key="2">
    <source>
        <dbReference type="EMBL" id="WOK05867.1"/>
    </source>
</evidence>